<dbReference type="KEGG" id="ecv:APECO1_7"/>
<dbReference type="GO" id="GO:0005524">
    <property type="term" value="F:ATP binding"/>
    <property type="evidence" value="ECO:0007669"/>
    <property type="project" value="UniProtKB-KW"/>
</dbReference>
<dbReference type="InterPro" id="IPR047661">
    <property type="entry name" value="IstB"/>
</dbReference>
<feature type="domain" description="AAA+ ATPase" evidence="4">
    <location>
        <begin position="98"/>
        <end position="231"/>
    </location>
</feature>
<dbReference type="PANTHER" id="PTHR30050:SF4">
    <property type="entry name" value="ATP-BINDING PROTEIN RV3427C IN INSERTION SEQUENCE-RELATED"/>
    <property type="match status" value="1"/>
</dbReference>
<evidence type="ECO:0000313" key="8">
    <source>
        <dbReference type="Proteomes" id="UP000008216"/>
    </source>
</evidence>
<dbReference type="EMBL" id="CP000468">
    <property type="protein sequence ID" value="ABJ00312.1"/>
    <property type="molecule type" value="Genomic_DNA"/>
</dbReference>
<dbReference type="NCBIfam" id="NF038214">
    <property type="entry name" value="IS21_help_AAA"/>
    <property type="match status" value="1"/>
</dbReference>
<geneLocation type="plasmid" evidence="5 8">
    <name>pAPEC-O1-ColBM</name>
</geneLocation>
<reference evidence="5 8" key="1">
    <citation type="journal article" date="2006" name="J. Bacteriol.">
        <title>Complete DNA sequence of a ColBM plasmid from avian pathogenic Escherichia coli suggests that it evolved from closely related ColV virulence plasmids.</title>
        <authorList>
            <person name="Johnson T.J."/>
            <person name="Johnson S.J."/>
            <person name="Nolan L.K."/>
        </authorList>
    </citation>
    <scope>NUCLEOTIDE SEQUENCE [LARGE SCALE GENOMIC DNA]</scope>
    <source>
        <strain evidence="5">APEC O1</strain>
        <plasmid evidence="8">pAPEC-O1-ColBM</plasmid>
    </source>
</reference>
<dbReference type="InterPro" id="IPR028350">
    <property type="entry name" value="DNAC/IstB-like"/>
</dbReference>
<evidence type="ECO:0000313" key="5">
    <source>
        <dbReference type="EMBL" id="ABD51646.1"/>
    </source>
</evidence>
<dbReference type="Gene3D" id="3.40.50.300">
    <property type="entry name" value="P-loop containing nucleotide triphosphate hydrolases"/>
    <property type="match status" value="1"/>
</dbReference>
<organism evidence="7 8">
    <name type="scientific">Escherichia coli O1:K1 / APEC</name>
    <dbReference type="NCBI Taxonomy" id="405955"/>
    <lineage>
        <taxon>Bacteria</taxon>
        <taxon>Pseudomonadati</taxon>
        <taxon>Pseudomonadota</taxon>
        <taxon>Gammaproteobacteria</taxon>
        <taxon>Enterobacterales</taxon>
        <taxon>Enterobacteriaceae</taxon>
        <taxon>Escherichia</taxon>
    </lineage>
</organism>
<keyword evidence="2" id="KW-0547">Nucleotide-binding</keyword>
<dbReference type="InterPro" id="IPR002611">
    <property type="entry name" value="IstB_ATP-bd"/>
</dbReference>
<evidence type="ECO:0000256" key="2">
    <source>
        <dbReference type="ARBA" id="ARBA00022741"/>
    </source>
</evidence>
<dbReference type="EMBL" id="DQ381420">
    <property type="protein sequence ID" value="ABD51646.1"/>
    <property type="molecule type" value="Genomic_DNA"/>
</dbReference>
<evidence type="ECO:0000256" key="1">
    <source>
        <dbReference type="ARBA" id="ARBA00008059"/>
    </source>
</evidence>
<name>A0A0H2Z2Z4_ECOK1</name>
<reference evidence="7" key="3">
    <citation type="submission" date="2009-01" db="EMBL/GenBank/DDBJ databases">
        <authorList>
            <person name="Johnson T.J."/>
            <person name="Nolan L.K."/>
        </authorList>
    </citation>
    <scope>NUCLEOTIDE SEQUENCE</scope>
    <source>
        <strain evidence="7">APEC O1</strain>
    </source>
</reference>
<proteinExistence type="inferred from homology"/>
<reference evidence="7 8" key="2">
    <citation type="journal article" date="2007" name="J. Bacteriol.">
        <title>The genome sequence of avian pathogenic Escherichia coli strain O1:K1:H7 shares strong similarities with human extraintestinal pathogenic E. coli genomes.</title>
        <authorList>
            <person name="Johnson T.J."/>
            <person name="Kariyawasam S."/>
            <person name="Wannemuehler Y."/>
            <person name="Mangiamele P."/>
            <person name="Johnson S.J."/>
            <person name="Doetkott C."/>
            <person name="Skyberg J.A."/>
            <person name="Lynne A.M."/>
            <person name="Johnson J.R."/>
            <person name="Nolan L.K."/>
        </authorList>
    </citation>
    <scope>NUCLEOTIDE SEQUENCE [LARGE SCALE GENOMIC DNA]</scope>
    <source>
        <strain evidence="7">APEC O1</strain>
    </source>
</reference>
<dbReference type="Proteomes" id="UP000008216">
    <property type="component" value="Plasmid pAPEC-O1-ColBM"/>
</dbReference>
<evidence type="ECO:0000259" key="4">
    <source>
        <dbReference type="SMART" id="SM00382"/>
    </source>
</evidence>
<sequence>MMNHLYEQLTALKLTGFRDALKKQLAQPGTYQELGFEERLSLLTAEELTCRENRKAERLIKHARFRLNAELSKLDYRNNRGLDRALIRSLSQGNWLTLKQNILLTGATGSGKTFLACALGHNACRQGYKVYYYRLKALMEQCYQGHADGRYSKLLTRLNNSDLLLLDDWGLEPLSSEQRSDLLEIVDLMYQRGSIIVVSQLPVENWYKMIGDSTHADAILDRLVHGSIKIELKGESMRKIQSPLTEGDQ</sequence>
<dbReference type="SUPFAM" id="SSF52540">
    <property type="entry name" value="P-loop containing nucleoside triphosphate hydrolases"/>
    <property type="match status" value="1"/>
</dbReference>
<accession>A0A0H2Z2Z4</accession>
<protein>
    <submittedName>
        <fullName evidence="7">ISEc12 putative ATP-binding protein</fullName>
    </submittedName>
    <submittedName>
        <fullName evidence="6">TnpA</fullName>
    </submittedName>
</protein>
<evidence type="ECO:0000256" key="3">
    <source>
        <dbReference type="ARBA" id="ARBA00022840"/>
    </source>
</evidence>
<dbReference type="EMBL" id="CP000468">
    <property type="protein sequence ID" value="ABJ02253.1"/>
    <property type="molecule type" value="Genomic_DNA"/>
</dbReference>
<comment type="similarity">
    <text evidence="1">Belongs to the IS21/IS1162 putative ATP-binding protein family.</text>
</comment>
<dbReference type="KEGG" id="ecv:APECO1_3704"/>
<dbReference type="CDD" id="cd00009">
    <property type="entry name" value="AAA"/>
    <property type="match status" value="1"/>
</dbReference>
<dbReference type="Proteomes" id="UP000008216">
    <property type="component" value="Chromosome"/>
</dbReference>
<dbReference type="PANTHER" id="PTHR30050">
    <property type="entry name" value="CHROMOSOMAL REPLICATION INITIATOR PROTEIN DNAA"/>
    <property type="match status" value="1"/>
</dbReference>
<dbReference type="PIRSF" id="PIRSF003073">
    <property type="entry name" value="DNAC_TnpB_IstB"/>
    <property type="match status" value="1"/>
</dbReference>
<gene>
    <name evidence="6" type="primary">tnpA</name>
    <name evidence="7" type="ORF">APECO1_3704</name>
    <name evidence="6" type="ORF">APECO1_7</name>
    <name evidence="5" type="ORF">APECO1_O1CoBM76</name>
</gene>
<dbReference type="KEGG" id="ecv:APECO1_O1CoBM76"/>
<keyword evidence="3 7" id="KW-0067">ATP-binding</keyword>
<dbReference type="Pfam" id="PF01695">
    <property type="entry name" value="IstB_IS21"/>
    <property type="match status" value="1"/>
</dbReference>
<dbReference type="HOGENOM" id="CLU_062999_7_0_6"/>
<evidence type="ECO:0000313" key="6">
    <source>
        <dbReference type="EMBL" id="ABJ00312.1"/>
    </source>
</evidence>
<dbReference type="GO" id="GO:0006260">
    <property type="term" value="P:DNA replication"/>
    <property type="evidence" value="ECO:0007669"/>
    <property type="project" value="TreeGrafter"/>
</dbReference>
<dbReference type="AlphaFoldDB" id="A0A0H2Z2Z4"/>
<dbReference type="InterPro" id="IPR027417">
    <property type="entry name" value="P-loop_NTPase"/>
</dbReference>
<keyword evidence="5" id="KW-0614">Plasmid</keyword>
<keyword evidence="8" id="KW-1185">Reference proteome</keyword>
<evidence type="ECO:0000313" key="7">
    <source>
        <dbReference type="EMBL" id="ABJ02253.1"/>
    </source>
</evidence>
<dbReference type="InterPro" id="IPR003593">
    <property type="entry name" value="AAA+_ATPase"/>
</dbReference>
<dbReference type="SMART" id="SM00382">
    <property type="entry name" value="AAA"/>
    <property type="match status" value="1"/>
</dbReference>